<accession>A0A1G7YFM6</accession>
<keyword evidence="2" id="KW-1185">Reference proteome</keyword>
<dbReference type="AlphaFoldDB" id="A0A1G7YFM6"/>
<dbReference type="OrthoDB" id="1149272at2"/>
<dbReference type="Pfam" id="PF19852">
    <property type="entry name" value="DUF6327"/>
    <property type="match status" value="1"/>
</dbReference>
<sequence>MKKYKSIREIDKDLKVLKLEAEISKQKANIDLVYIKRALSFSNVAAELIAFFGQKAIYARIGTQILRKFGLK</sequence>
<reference evidence="1 2" key="1">
    <citation type="submission" date="2016-10" db="EMBL/GenBank/DDBJ databases">
        <authorList>
            <person name="de Groot N.N."/>
        </authorList>
    </citation>
    <scope>NUCLEOTIDE SEQUENCE [LARGE SCALE GENOMIC DNA]</scope>
    <source>
        <strain evidence="1 2">DSM 19803</strain>
    </source>
</reference>
<gene>
    <name evidence="1" type="ORF">SAMN04488027_11226</name>
</gene>
<protein>
    <submittedName>
        <fullName evidence="1">Uncharacterized protein</fullName>
    </submittedName>
</protein>
<dbReference type="EMBL" id="FNCW01000012">
    <property type="protein sequence ID" value="SDG95115.1"/>
    <property type="molecule type" value="Genomic_DNA"/>
</dbReference>
<evidence type="ECO:0000313" key="2">
    <source>
        <dbReference type="Proteomes" id="UP000199296"/>
    </source>
</evidence>
<dbReference type="Proteomes" id="UP000199296">
    <property type="component" value="Unassembled WGS sequence"/>
</dbReference>
<proteinExistence type="predicted"/>
<dbReference type="RefSeq" id="WP_093368803.1">
    <property type="nucleotide sequence ID" value="NZ_FNCW01000012.1"/>
</dbReference>
<evidence type="ECO:0000313" key="1">
    <source>
        <dbReference type="EMBL" id="SDG95115.1"/>
    </source>
</evidence>
<name>A0A1G7YFM6_9FLAO</name>
<dbReference type="STRING" id="470826.SAMN04488027_11226"/>
<organism evidence="1 2">
    <name type="scientific">Psychroflexus sediminis</name>
    <dbReference type="NCBI Taxonomy" id="470826"/>
    <lineage>
        <taxon>Bacteria</taxon>
        <taxon>Pseudomonadati</taxon>
        <taxon>Bacteroidota</taxon>
        <taxon>Flavobacteriia</taxon>
        <taxon>Flavobacteriales</taxon>
        <taxon>Flavobacteriaceae</taxon>
        <taxon>Psychroflexus</taxon>
    </lineage>
</organism>
<dbReference type="InterPro" id="IPR046290">
    <property type="entry name" value="DUF6327"/>
</dbReference>